<keyword evidence="13" id="KW-1185">Reference proteome</keyword>
<evidence type="ECO:0000259" key="11">
    <source>
        <dbReference type="Pfam" id="PF08533"/>
    </source>
</evidence>
<sequence length="690" mass="76854">MLYGVSYYPEYQPFDRLETDVAMMKDAGINYARLADSIWTLSEPAEGELDVSWLGPVLDALHEAGIKVILCTPSYAIPAWFAQRYPEAMNRRLDGTPLPYGDRQNVDFTDPTYRRLLERLIRTMLEQHAQHPSVVGVQVDNETGGRPIATPRAFEEFVRRLERKFGDIDAVNDTWGLNYWSHRLSAWDQLWQPLGNTNPGYDLEWRRYQAELVAEFLGWQAGIVREYLRPDQLITHDVVGGHGLPHADRKKIGDVVDVAAENVPHHTQDALAHPPVGGHANYHDPDGVHGAYQIYFRCDMARASGHRNFLVTEMNPISVGGAGHTYTAYDGQWRLAAYTCISRGANAVAYWHWHSNHFGTETYSHGVLNHDLQPNRCYDEVTRIGHELQQVGDRLTDLTPHADVAFLYSPDSRYGLAAQPALSEAGSARPDRRSYERIFNAFYRNYLDERAQATVTHDPAELADYPVAVAPAYYIADDAALDTLVDYARDGGHLVLTFRSGYADEFARARWERAPGRLREAVGAGYNLYSNLERPVPVRAADGAGLDLPDGAAATAWMDELVLEGATPLAYYEHHTWHRYPAVVTHEFGAGRVTYVGTLPDATLGREIARWVLDTSGIERAGAGLPEQVWVTRATATDGAELTFVTNFSHEEIDIPAPATGQDLHTGAQIGAGTPLTLGPWDVRIVDAGN</sequence>
<evidence type="ECO:0000313" key="12">
    <source>
        <dbReference type="EMBL" id="MFD1716711.1"/>
    </source>
</evidence>
<feature type="domain" description="Glycoside hydrolase family 42 N-terminal" evidence="9">
    <location>
        <begin position="7"/>
        <end position="390"/>
    </location>
</feature>
<dbReference type="InterPro" id="IPR013739">
    <property type="entry name" value="Beta_galactosidase_C"/>
</dbReference>
<dbReference type="Gene3D" id="3.20.20.80">
    <property type="entry name" value="Glycosidases"/>
    <property type="match status" value="1"/>
</dbReference>
<protein>
    <recommendedName>
        <fullName evidence="3 8">Beta-galactosidase</fullName>
        <shortName evidence="8">Beta-gal</shortName>
        <ecNumber evidence="3 8">3.2.1.23</ecNumber>
    </recommendedName>
</protein>
<keyword evidence="7 8" id="KW-0326">Glycosidase</keyword>
<dbReference type="PANTHER" id="PTHR36447:SF2">
    <property type="entry name" value="BETA-GALACTOSIDASE YESZ"/>
    <property type="match status" value="1"/>
</dbReference>
<evidence type="ECO:0000259" key="10">
    <source>
        <dbReference type="Pfam" id="PF08532"/>
    </source>
</evidence>
<dbReference type="Pfam" id="PF08533">
    <property type="entry name" value="Glyco_hydro_42C"/>
    <property type="match status" value="1"/>
</dbReference>
<comment type="caution">
    <text evidence="12">The sequence shown here is derived from an EMBL/GenBank/DDBJ whole genome shotgun (WGS) entry which is preliminary data.</text>
</comment>
<dbReference type="InterPro" id="IPR013738">
    <property type="entry name" value="Beta_galactosidase_Trimer"/>
</dbReference>
<accession>A0ABW4L3W0</accession>
<dbReference type="Gene3D" id="2.60.40.1180">
    <property type="entry name" value="Golgi alpha-mannosidase II"/>
    <property type="match status" value="1"/>
</dbReference>
<dbReference type="CDD" id="cd03143">
    <property type="entry name" value="A4_beta-galactosidase_middle_domain"/>
    <property type="match status" value="1"/>
</dbReference>
<evidence type="ECO:0000256" key="3">
    <source>
        <dbReference type="ARBA" id="ARBA00012756"/>
    </source>
</evidence>
<feature type="domain" description="Beta-galactosidase C-terminal" evidence="11">
    <location>
        <begin position="636"/>
        <end position="686"/>
    </location>
</feature>
<dbReference type="GO" id="GO:0004565">
    <property type="term" value="F:beta-galactosidase activity"/>
    <property type="evidence" value="ECO:0007669"/>
    <property type="project" value="UniProtKB-EC"/>
</dbReference>
<evidence type="ECO:0000256" key="1">
    <source>
        <dbReference type="ARBA" id="ARBA00001412"/>
    </source>
</evidence>
<evidence type="ECO:0000256" key="2">
    <source>
        <dbReference type="ARBA" id="ARBA00005940"/>
    </source>
</evidence>
<keyword evidence="4" id="KW-0479">Metal-binding</keyword>
<dbReference type="RefSeq" id="WP_388002137.1">
    <property type="nucleotide sequence ID" value="NZ_JBHUEE010000001.1"/>
</dbReference>
<dbReference type="InterPro" id="IPR013780">
    <property type="entry name" value="Glyco_hydro_b"/>
</dbReference>
<evidence type="ECO:0000259" key="9">
    <source>
        <dbReference type="Pfam" id="PF02449"/>
    </source>
</evidence>
<evidence type="ECO:0000256" key="8">
    <source>
        <dbReference type="PIRNR" id="PIRNR001084"/>
    </source>
</evidence>
<evidence type="ECO:0000256" key="4">
    <source>
        <dbReference type="ARBA" id="ARBA00022723"/>
    </source>
</evidence>
<dbReference type="Proteomes" id="UP001597277">
    <property type="component" value="Unassembled WGS sequence"/>
</dbReference>
<evidence type="ECO:0000313" key="13">
    <source>
        <dbReference type="Proteomes" id="UP001597277"/>
    </source>
</evidence>
<name>A0ABW4L3W0_9MICO</name>
<dbReference type="InterPro" id="IPR013529">
    <property type="entry name" value="Glyco_hydro_42_N"/>
</dbReference>
<dbReference type="Gene3D" id="3.40.50.880">
    <property type="match status" value="1"/>
</dbReference>
<dbReference type="InterPro" id="IPR017853">
    <property type="entry name" value="GH"/>
</dbReference>
<dbReference type="Pfam" id="PF08532">
    <property type="entry name" value="Glyco_hydro_42M"/>
    <property type="match status" value="1"/>
</dbReference>
<dbReference type="InterPro" id="IPR003476">
    <property type="entry name" value="Glyco_hydro_42"/>
</dbReference>
<evidence type="ECO:0000256" key="6">
    <source>
        <dbReference type="ARBA" id="ARBA00022833"/>
    </source>
</evidence>
<dbReference type="Pfam" id="PF02449">
    <property type="entry name" value="Glyco_hydro_42"/>
    <property type="match status" value="1"/>
</dbReference>
<gene>
    <name evidence="12" type="ORF">ACFSE6_02605</name>
</gene>
<dbReference type="PANTHER" id="PTHR36447">
    <property type="entry name" value="BETA-GALACTOSIDASE GANA"/>
    <property type="match status" value="1"/>
</dbReference>
<dbReference type="EMBL" id="JBHUEE010000001">
    <property type="protein sequence ID" value="MFD1716711.1"/>
    <property type="molecule type" value="Genomic_DNA"/>
</dbReference>
<comment type="catalytic activity">
    <reaction evidence="1 8">
        <text>Hydrolysis of terminal non-reducing beta-D-galactose residues in beta-D-galactosides.</text>
        <dbReference type="EC" id="3.2.1.23"/>
    </reaction>
</comment>
<dbReference type="EC" id="3.2.1.23" evidence="3 8"/>
<dbReference type="SUPFAM" id="SSF52317">
    <property type="entry name" value="Class I glutamine amidotransferase-like"/>
    <property type="match status" value="1"/>
</dbReference>
<organism evidence="12 13">
    <name type="scientific">Georgenia deserti</name>
    <dbReference type="NCBI Taxonomy" id="2093781"/>
    <lineage>
        <taxon>Bacteria</taxon>
        <taxon>Bacillati</taxon>
        <taxon>Actinomycetota</taxon>
        <taxon>Actinomycetes</taxon>
        <taxon>Micrococcales</taxon>
        <taxon>Bogoriellaceae</taxon>
        <taxon>Georgenia</taxon>
    </lineage>
</organism>
<dbReference type="SUPFAM" id="SSF51445">
    <property type="entry name" value="(Trans)glycosidases"/>
    <property type="match status" value="1"/>
</dbReference>
<proteinExistence type="inferred from homology"/>
<keyword evidence="6" id="KW-0862">Zinc</keyword>
<dbReference type="PIRSF" id="PIRSF001084">
    <property type="entry name" value="B-galactosidase"/>
    <property type="match status" value="1"/>
</dbReference>
<dbReference type="InterPro" id="IPR029062">
    <property type="entry name" value="Class_I_gatase-like"/>
</dbReference>
<evidence type="ECO:0000256" key="5">
    <source>
        <dbReference type="ARBA" id="ARBA00022801"/>
    </source>
</evidence>
<comment type="similarity">
    <text evidence="2 8">Belongs to the glycosyl hydrolase 42 family.</text>
</comment>
<keyword evidence="5 8" id="KW-0378">Hydrolase</keyword>
<feature type="domain" description="Beta-galactosidase trimerisation" evidence="10">
    <location>
        <begin position="402"/>
        <end position="615"/>
    </location>
</feature>
<evidence type="ECO:0000256" key="7">
    <source>
        <dbReference type="ARBA" id="ARBA00023295"/>
    </source>
</evidence>
<reference evidence="13" key="1">
    <citation type="journal article" date="2019" name="Int. J. Syst. Evol. Microbiol.">
        <title>The Global Catalogue of Microorganisms (GCM) 10K type strain sequencing project: providing services to taxonomists for standard genome sequencing and annotation.</title>
        <authorList>
            <consortium name="The Broad Institute Genomics Platform"/>
            <consortium name="The Broad Institute Genome Sequencing Center for Infectious Disease"/>
            <person name="Wu L."/>
            <person name="Ma J."/>
        </authorList>
    </citation>
    <scope>NUCLEOTIDE SEQUENCE [LARGE SCALE GENOMIC DNA]</scope>
    <source>
        <strain evidence="13">JCM 17130</strain>
    </source>
</reference>